<feature type="domain" description="Blue (type 1) copper" evidence="4">
    <location>
        <begin position="74"/>
        <end position="178"/>
    </location>
</feature>
<dbReference type="RefSeq" id="WP_147801149.1">
    <property type="nucleotide sequence ID" value="NZ_VPFL01000036.1"/>
</dbReference>
<reference evidence="5 6" key="1">
    <citation type="submission" date="2019-08" db="EMBL/GenBank/DDBJ databases">
        <title>Pelomicrobium methylotrophicum gen. nov., sp. nov. a moderately thermophilic, facultatively anaerobic, lithoautotrophic and methylotrophic bacterium isolated from a terrestrial mud volcano.</title>
        <authorList>
            <person name="Slobodkina G.B."/>
            <person name="Merkel A.Y."/>
            <person name="Slobodkin A.I."/>
        </authorList>
    </citation>
    <scope>NUCLEOTIDE SEQUENCE [LARGE SCALE GENOMIC DNA]</scope>
    <source>
        <strain evidence="5 6">SM250</strain>
    </source>
</reference>
<protein>
    <submittedName>
        <fullName evidence="5">Cupredoxin family protein</fullName>
    </submittedName>
</protein>
<feature type="signal peptide" evidence="3">
    <location>
        <begin position="1"/>
        <end position="20"/>
    </location>
</feature>
<gene>
    <name evidence="5" type="ORF">FR698_15800</name>
</gene>
<dbReference type="InterPro" id="IPR050845">
    <property type="entry name" value="Cu-binding_ET"/>
</dbReference>
<dbReference type="Pfam" id="PF00127">
    <property type="entry name" value="Copper-bind"/>
    <property type="match status" value="1"/>
</dbReference>
<keyword evidence="3" id="KW-0732">Signal</keyword>
<evidence type="ECO:0000256" key="3">
    <source>
        <dbReference type="SAM" id="SignalP"/>
    </source>
</evidence>
<keyword evidence="2" id="KW-0186">Copper</keyword>
<dbReference type="SUPFAM" id="SSF49503">
    <property type="entry name" value="Cupredoxins"/>
    <property type="match status" value="1"/>
</dbReference>
<dbReference type="PANTHER" id="PTHR38439">
    <property type="entry name" value="AURACYANIN-B"/>
    <property type="match status" value="1"/>
</dbReference>
<dbReference type="Proteomes" id="UP000321201">
    <property type="component" value="Unassembled WGS sequence"/>
</dbReference>
<dbReference type="InterPro" id="IPR000923">
    <property type="entry name" value="BlueCu_1"/>
</dbReference>
<comment type="caution">
    <text evidence="5">The sequence shown here is derived from an EMBL/GenBank/DDBJ whole genome shotgun (WGS) entry which is preliminary data.</text>
</comment>
<sequence>MKKTLSILMILGAWPSLALAGGDHAGGHPMGGGHDMSHMQHGAHDMGDKAHEMHDSGVGRPGDPAKVSRTIEVTMDDNMRFTPDQIKVKAGETIRFFVKNVGKVRHEMVIGSMAALKEHAAMMRAQPDMKHADPNMVSLGPGQRGGIIWQFDKPGAVDYACLVPGHMEAGMVGKIEVE</sequence>
<organism evidence="5 6">
    <name type="scientific">Pelomicrobium methylotrophicum</name>
    <dbReference type="NCBI Taxonomy" id="2602750"/>
    <lineage>
        <taxon>Bacteria</taxon>
        <taxon>Pseudomonadati</taxon>
        <taxon>Pseudomonadota</taxon>
        <taxon>Hydrogenophilia</taxon>
        <taxon>Hydrogenophilia incertae sedis</taxon>
        <taxon>Pelomicrobium</taxon>
    </lineage>
</organism>
<evidence type="ECO:0000256" key="2">
    <source>
        <dbReference type="ARBA" id="ARBA00023008"/>
    </source>
</evidence>
<dbReference type="GO" id="GO:0009055">
    <property type="term" value="F:electron transfer activity"/>
    <property type="evidence" value="ECO:0007669"/>
    <property type="project" value="InterPro"/>
</dbReference>
<feature type="chain" id="PRO_5022925465" evidence="3">
    <location>
        <begin position="21"/>
        <end position="178"/>
    </location>
</feature>
<proteinExistence type="predicted"/>
<dbReference type="PANTHER" id="PTHR38439:SF3">
    <property type="entry name" value="COPPER-RESISTANT CUPROPROTEIN COPI"/>
    <property type="match status" value="1"/>
</dbReference>
<name>A0A5C7EEQ4_9PROT</name>
<keyword evidence="6" id="KW-1185">Reference proteome</keyword>
<evidence type="ECO:0000313" key="6">
    <source>
        <dbReference type="Proteomes" id="UP000321201"/>
    </source>
</evidence>
<evidence type="ECO:0000313" key="5">
    <source>
        <dbReference type="EMBL" id="TXF10322.1"/>
    </source>
</evidence>
<dbReference type="CDD" id="cd04211">
    <property type="entry name" value="Cupredoxin_like_2"/>
    <property type="match status" value="1"/>
</dbReference>
<accession>A0A5C7EEQ4</accession>
<dbReference type="EMBL" id="VPFL01000036">
    <property type="protein sequence ID" value="TXF10322.1"/>
    <property type="molecule type" value="Genomic_DNA"/>
</dbReference>
<dbReference type="InParanoid" id="A0A5C7EEQ4"/>
<dbReference type="OrthoDB" id="9816061at2"/>
<dbReference type="GO" id="GO:0005507">
    <property type="term" value="F:copper ion binding"/>
    <property type="evidence" value="ECO:0007669"/>
    <property type="project" value="InterPro"/>
</dbReference>
<dbReference type="Gene3D" id="2.60.40.420">
    <property type="entry name" value="Cupredoxins - blue copper proteins"/>
    <property type="match status" value="1"/>
</dbReference>
<dbReference type="AlphaFoldDB" id="A0A5C7EEQ4"/>
<dbReference type="InterPro" id="IPR008972">
    <property type="entry name" value="Cupredoxin"/>
</dbReference>
<keyword evidence="1" id="KW-0479">Metal-binding</keyword>
<evidence type="ECO:0000259" key="4">
    <source>
        <dbReference type="Pfam" id="PF00127"/>
    </source>
</evidence>
<evidence type="ECO:0000256" key="1">
    <source>
        <dbReference type="ARBA" id="ARBA00022723"/>
    </source>
</evidence>